<reference evidence="1" key="1">
    <citation type="journal article" date="2023" name="bioRxiv">
        <title>Scaffold-level genome assemblies of two parasitoid biocontrol wasps reveal the parthenogenesis mechanism and an associated novel virus.</title>
        <authorList>
            <person name="Inwood S."/>
            <person name="Skelly J."/>
            <person name="Guhlin J."/>
            <person name="Harrop T."/>
            <person name="Goldson S."/>
            <person name="Dearden P."/>
        </authorList>
    </citation>
    <scope>NUCLEOTIDE SEQUENCE</scope>
    <source>
        <strain evidence="1">Lincoln</strain>
        <tissue evidence="1">Whole body</tissue>
    </source>
</reference>
<proteinExistence type="predicted"/>
<organism evidence="1 2">
    <name type="scientific">Microctonus hyperodae</name>
    <name type="common">Parasitoid wasp</name>
    <dbReference type="NCBI Taxonomy" id="165561"/>
    <lineage>
        <taxon>Eukaryota</taxon>
        <taxon>Metazoa</taxon>
        <taxon>Ecdysozoa</taxon>
        <taxon>Arthropoda</taxon>
        <taxon>Hexapoda</taxon>
        <taxon>Insecta</taxon>
        <taxon>Pterygota</taxon>
        <taxon>Neoptera</taxon>
        <taxon>Endopterygota</taxon>
        <taxon>Hymenoptera</taxon>
        <taxon>Apocrita</taxon>
        <taxon>Ichneumonoidea</taxon>
        <taxon>Braconidae</taxon>
        <taxon>Euphorinae</taxon>
        <taxon>Microctonus</taxon>
    </lineage>
</organism>
<keyword evidence="2" id="KW-1185">Reference proteome</keyword>
<gene>
    <name evidence="1" type="ORF">PV327_005985</name>
</gene>
<evidence type="ECO:0000313" key="2">
    <source>
        <dbReference type="Proteomes" id="UP001168972"/>
    </source>
</evidence>
<sequence>MWDDVVDALEENETDEILYQVDGWRITLYRRSIFPAAKRLYHAPLLEAVRSHVSKEGVMALEVRMKRVKKKRTH</sequence>
<dbReference type="EMBL" id="JAQQBR010000003">
    <property type="protein sequence ID" value="KAK0180331.1"/>
    <property type="molecule type" value="Genomic_DNA"/>
</dbReference>
<dbReference type="AlphaFoldDB" id="A0AA39G3B6"/>
<evidence type="ECO:0000313" key="1">
    <source>
        <dbReference type="EMBL" id="KAK0180331.1"/>
    </source>
</evidence>
<protein>
    <submittedName>
        <fullName evidence="1">Uncharacterized protein</fullName>
    </submittedName>
</protein>
<name>A0AA39G3B6_MICHY</name>
<accession>A0AA39G3B6</accession>
<dbReference type="Proteomes" id="UP001168972">
    <property type="component" value="Unassembled WGS sequence"/>
</dbReference>
<comment type="caution">
    <text evidence="1">The sequence shown here is derived from an EMBL/GenBank/DDBJ whole genome shotgun (WGS) entry which is preliminary data.</text>
</comment>
<reference evidence="1" key="2">
    <citation type="submission" date="2023-03" db="EMBL/GenBank/DDBJ databases">
        <authorList>
            <person name="Inwood S.N."/>
            <person name="Skelly J.G."/>
            <person name="Guhlin J."/>
            <person name="Harrop T.W.R."/>
            <person name="Goldson S.G."/>
            <person name="Dearden P.K."/>
        </authorList>
    </citation>
    <scope>NUCLEOTIDE SEQUENCE</scope>
    <source>
        <strain evidence="1">Lincoln</strain>
        <tissue evidence="1">Whole body</tissue>
    </source>
</reference>